<keyword evidence="2" id="KW-1185">Reference proteome</keyword>
<sequence length="167" mass="18845">MATFRSREDGAKDQVPLHHFQERIGTFHGMVHIIANRVDSELSTLGKLQASLFKLEEDTDGMISDAKTYEYNKGIAGIPSESSLVLGQLLGMTLAYEKLNWDGYYERARGHLTSLSGLSAARLLLPADYEMGYPLRRNPFYKNIIPINILSKYPKPIWPNALETINE</sequence>
<dbReference type="EMBL" id="NESQ01000019">
    <property type="protein sequence ID" value="PUU82956.1"/>
    <property type="molecule type" value="Genomic_DNA"/>
</dbReference>
<dbReference type="Proteomes" id="UP000244722">
    <property type="component" value="Unassembled WGS sequence"/>
</dbReference>
<proteinExistence type="predicted"/>
<evidence type="ECO:0000313" key="1">
    <source>
        <dbReference type="EMBL" id="PUU82956.1"/>
    </source>
</evidence>
<dbReference type="AlphaFoldDB" id="A0A2T7A5D4"/>
<gene>
    <name evidence="1" type="ORF">B9Z19DRAFT_1119908</name>
</gene>
<organism evidence="1 2">
    <name type="scientific">Tuber borchii</name>
    <name type="common">White truffle</name>
    <dbReference type="NCBI Taxonomy" id="42251"/>
    <lineage>
        <taxon>Eukaryota</taxon>
        <taxon>Fungi</taxon>
        <taxon>Dikarya</taxon>
        <taxon>Ascomycota</taxon>
        <taxon>Pezizomycotina</taxon>
        <taxon>Pezizomycetes</taxon>
        <taxon>Pezizales</taxon>
        <taxon>Tuberaceae</taxon>
        <taxon>Tuber</taxon>
    </lineage>
</organism>
<reference evidence="1 2" key="1">
    <citation type="submission" date="2017-04" db="EMBL/GenBank/DDBJ databases">
        <title>Draft genome sequence of Tuber borchii Vittad., a whitish edible truffle.</title>
        <authorList>
            <consortium name="DOE Joint Genome Institute"/>
            <person name="Murat C."/>
            <person name="Kuo A."/>
            <person name="Barry K.W."/>
            <person name="Clum A."/>
            <person name="Dockter R.B."/>
            <person name="Fauchery L."/>
            <person name="Iotti M."/>
            <person name="Kohler A."/>
            <person name="Labutti K."/>
            <person name="Lindquist E.A."/>
            <person name="Lipzen A."/>
            <person name="Ohm R.A."/>
            <person name="Wang M."/>
            <person name="Grigoriev I.V."/>
            <person name="Zambonelli A."/>
            <person name="Martin F.M."/>
        </authorList>
    </citation>
    <scope>NUCLEOTIDE SEQUENCE [LARGE SCALE GENOMIC DNA]</scope>
    <source>
        <strain evidence="1 2">Tbo3840</strain>
    </source>
</reference>
<dbReference type="STRING" id="42251.A0A2T7A5D4"/>
<comment type="caution">
    <text evidence="1">The sequence shown here is derived from an EMBL/GenBank/DDBJ whole genome shotgun (WGS) entry which is preliminary data.</text>
</comment>
<protein>
    <submittedName>
        <fullName evidence="1">Uncharacterized protein</fullName>
    </submittedName>
</protein>
<accession>A0A2T7A5D4</accession>
<name>A0A2T7A5D4_TUBBO</name>
<evidence type="ECO:0000313" key="2">
    <source>
        <dbReference type="Proteomes" id="UP000244722"/>
    </source>
</evidence>
<dbReference type="OrthoDB" id="341259at2759"/>